<dbReference type="Proteomes" id="UP000442469">
    <property type="component" value="Unassembled WGS sequence"/>
</dbReference>
<dbReference type="AlphaFoldDB" id="A0A091A5L2"/>
<feature type="domain" description="CusB-like beta-barrel" evidence="5">
    <location>
        <begin position="309"/>
        <end position="373"/>
    </location>
</feature>
<keyword evidence="8" id="KW-1185">Reference proteome</keyword>
<evidence type="ECO:0000259" key="5">
    <source>
        <dbReference type="Pfam" id="PF25954"/>
    </source>
</evidence>
<dbReference type="Gene3D" id="2.40.50.100">
    <property type="match status" value="1"/>
</dbReference>
<dbReference type="GeneID" id="77009947"/>
<evidence type="ECO:0000256" key="3">
    <source>
        <dbReference type="SAM" id="SignalP"/>
    </source>
</evidence>
<sequence length="456" mass="47533">MKGRCLWLTIAAMFTLSLTACSSGSNGETAAANADSAVVEVVKVKQEPLNTVYDLSGTLQSADSATVTFQASGEIKQTLVEVGDKVKQGDVLAVLDDAQARIGVEQAKSGAAQAKGQVSAAAAGLAQAEAQIQSAEANLSAVRKGASEEQLAQVQNQVKQAEDAYNKAKTDAERYQNLYGQGLISLNDYEQAQLQLKNATNTLDSAKQQLKELTDGATAEQLKTAKATLEQAQSGKQSALAAKTQAEAGYQNALASQEQAELALSKTKLTATVSGTILEKMAVSGQAAAAGNPAFVIGSTAELQVLLPVPDSEISAWKKGQKVDVALGNETRTGTVTRVYPQTNAGTGTISVEVSVLNPNKDWFPGQVVKAGLQISDQKGILVPAEAVISKGQEPYVFRDVGGKAVKTTVELGDEIIENRFRILSGLQEGDVVVTAGAEGLFDGDSIVTAEDTAND</sequence>
<comment type="similarity">
    <text evidence="1">Belongs to the membrane fusion protein (MFP) (TC 8.A.1) family.</text>
</comment>
<reference evidence="6 8" key="1">
    <citation type="submission" date="2014-04" db="EMBL/GenBank/DDBJ databases">
        <authorList>
            <person name="Bishop-Lilly K.A."/>
            <person name="Broomall S.M."/>
            <person name="Chain P.S."/>
            <person name="Chertkov O."/>
            <person name="Coyne S.R."/>
            <person name="Daligault H.E."/>
            <person name="Davenport K.W."/>
            <person name="Erkkila T."/>
            <person name="Frey K.G."/>
            <person name="Gibbons H.S."/>
            <person name="Gu W."/>
            <person name="Jaissle J."/>
            <person name="Johnson S.L."/>
            <person name="Koroleva G.I."/>
            <person name="Ladner J.T."/>
            <person name="Lo C.-C."/>
            <person name="Minogue T.D."/>
            <person name="Munk C."/>
            <person name="Palacios G.F."/>
            <person name="Redden C.L."/>
            <person name="Rosenzweig C.N."/>
            <person name="Scholz M.B."/>
            <person name="Teshima H."/>
            <person name="Xu Y."/>
        </authorList>
    </citation>
    <scope>NUCLEOTIDE SEQUENCE [LARGE SCALE GENOMIC DNA]</scope>
    <source>
        <strain evidence="6 8">8244</strain>
    </source>
</reference>
<keyword evidence="2" id="KW-0175">Coiled coil</keyword>
<protein>
    <submittedName>
        <fullName evidence="7">Efflux RND transporter periplasmic adaptor subunit</fullName>
    </submittedName>
    <submittedName>
        <fullName evidence="6">Efflux transporter, RND family, MFP subunit</fullName>
    </submittedName>
</protein>
<evidence type="ECO:0000313" key="7">
    <source>
        <dbReference type="EMBL" id="MUG24838.1"/>
    </source>
</evidence>
<evidence type="ECO:0000256" key="2">
    <source>
        <dbReference type="SAM" id="Coils"/>
    </source>
</evidence>
<dbReference type="InterPro" id="IPR006143">
    <property type="entry name" value="RND_pump_MFP"/>
</dbReference>
<evidence type="ECO:0000256" key="1">
    <source>
        <dbReference type="ARBA" id="ARBA00009477"/>
    </source>
</evidence>
<dbReference type="Proteomes" id="UP000029278">
    <property type="component" value="Unassembled WGS sequence"/>
</dbReference>
<evidence type="ECO:0000259" key="4">
    <source>
        <dbReference type="Pfam" id="PF25881"/>
    </source>
</evidence>
<feature type="coiled-coil region" evidence="2">
    <location>
        <begin position="118"/>
        <end position="223"/>
    </location>
</feature>
<evidence type="ECO:0000313" key="8">
    <source>
        <dbReference type="Proteomes" id="UP000029278"/>
    </source>
</evidence>
<dbReference type="RefSeq" id="WP_036626673.1">
    <property type="nucleotide sequence ID" value="NZ_BGML01000007.1"/>
</dbReference>
<feature type="chain" id="PRO_5038207339" evidence="3">
    <location>
        <begin position="21"/>
        <end position="456"/>
    </location>
</feature>
<dbReference type="Gene3D" id="2.40.420.20">
    <property type="match status" value="1"/>
</dbReference>
<dbReference type="InterPro" id="IPR059052">
    <property type="entry name" value="HH_YbhG-like"/>
</dbReference>
<dbReference type="GO" id="GO:1990281">
    <property type="term" value="C:efflux pump complex"/>
    <property type="evidence" value="ECO:0007669"/>
    <property type="project" value="TreeGrafter"/>
</dbReference>
<dbReference type="STRING" id="44252.DJ90_3762"/>
<dbReference type="EMBL" id="WNZZ01000018">
    <property type="protein sequence ID" value="MUG24838.1"/>
    <property type="molecule type" value="Genomic_DNA"/>
</dbReference>
<accession>A0A091A5L2</accession>
<dbReference type="Pfam" id="PF25954">
    <property type="entry name" value="Beta-barrel_RND_2"/>
    <property type="match status" value="1"/>
</dbReference>
<dbReference type="EMBL" id="JMQA01000008">
    <property type="protein sequence ID" value="KFN11541.1"/>
    <property type="molecule type" value="Genomic_DNA"/>
</dbReference>
<dbReference type="PANTHER" id="PTHR30469">
    <property type="entry name" value="MULTIDRUG RESISTANCE PROTEIN MDTA"/>
    <property type="match status" value="1"/>
</dbReference>
<organism evidence="6 8">
    <name type="scientific">Paenibacillus macerans</name>
    <name type="common">Bacillus macerans</name>
    <dbReference type="NCBI Taxonomy" id="44252"/>
    <lineage>
        <taxon>Bacteria</taxon>
        <taxon>Bacillati</taxon>
        <taxon>Bacillota</taxon>
        <taxon>Bacilli</taxon>
        <taxon>Bacillales</taxon>
        <taxon>Paenibacillaceae</taxon>
        <taxon>Paenibacillus</taxon>
    </lineage>
</organism>
<reference evidence="7 9" key="2">
    <citation type="submission" date="2019-11" db="EMBL/GenBank/DDBJ databases">
        <title>Draft genome sequences of five Paenibacillus species of dairy origin.</title>
        <authorList>
            <person name="Olajide A.M."/>
            <person name="Chen S."/>
            <person name="Lapointe G."/>
        </authorList>
    </citation>
    <scope>NUCLEOTIDE SEQUENCE [LARGE SCALE GENOMIC DNA]</scope>
    <source>
        <strain evidence="7 9">3CT49</strain>
    </source>
</reference>
<feature type="signal peptide" evidence="3">
    <location>
        <begin position="1"/>
        <end position="20"/>
    </location>
</feature>
<dbReference type="HOGENOM" id="CLU_018816_14_4_9"/>
<proteinExistence type="inferred from homology"/>
<evidence type="ECO:0000313" key="6">
    <source>
        <dbReference type="EMBL" id="KFN11541.1"/>
    </source>
</evidence>
<dbReference type="PROSITE" id="PS51257">
    <property type="entry name" value="PROKAR_LIPOPROTEIN"/>
    <property type="match status" value="1"/>
</dbReference>
<name>A0A091A5L2_PAEMA</name>
<dbReference type="Gene3D" id="2.40.30.170">
    <property type="match status" value="1"/>
</dbReference>
<dbReference type="Pfam" id="PF25881">
    <property type="entry name" value="HH_YBHG"/>
    <property type="match status" value="1"/>
</dbReference>
<evidence type="ECO:0000313" key="9">
    <source>
        <dbReference type="Proteomes" id="UP000442469"/>
    </source>
</evidence>
<gene>
    <name evidence="6" type="ORF">DJ90_3762</name>
    <name evidence="7" type="ORF">GNQ08_20940</name>
</gene>
<dbReference type="PATRIC" id="fig|44252.3.peg.569"/>
<dbReference type="OrthoDB" id="9813047at2"/>
<dbReference type="InterPro" id="IPR058792">
    <property type="entry name" value="Beta-barrel_RND_2"/>
</dbReference>
<comment type="caution">
    <text evidence="6">The sequence shown here is derived from an EMBL/GenBank/DDBJ whole genome shotgun (WGS) entry which is preliminary data.</text>
</comment>
<dbReference type="GO" id="GO:0015562">
    <property type="term" value="F:efflux transmembrane transporter activity"/>
    <property type="evidence" value="ECO:0007669"/>
    <property type="project" value="TreeGrafter"/>
</dbReference>
<dbReference type="Gene3D" id="1.10.287.470">
    <property type="entry name" value="Helix hairpin bin"/>
    <property type="match status" value="1"/>
</dbReference>
<feature type="domain" description="YbhG-like alpha-helical hairpin" evidence="4">
    <location>
        <begin position="124"/>
        <end position="234"/>
    </location>
</feature>
<keyword evidence="3" id="KW-0732">Signal</keyword>
<dbReference type="SUPFAM" id="SSF111369">
    <property type="entry name" value="HlyD-like secretion proteins"/>
    <property type="match status" value="2"/>
</dbReference>
<dbReference type="NCBIfam" id="TIGR01730">
    <property type="entry name" value="RND_mfp"/>
    <property type="match status" value="1"/>
</dbReference>